<dbReference type="InterPro" id="IPR018247">
    <property type="entry name" value="EF_Hand_1_Ca_BS"/>
</dbReference>
<sequence length="694" mass="71897">MRFTIRLSAAPGQRLAAGEAESLVLRLRQELLDLGAERVERVTAGPAPPGTRVDVVGTLELVATVVGTAGTVVQLAELVERWRQRQDRSQAVHLDVAEADGPAPRARVTGRDALVVANATYEDSALRALRSPVHDANALARVLGDPALGGFAVDLLTDADERTVRRRVAEFFAGRDSEDLLLLHFSCHGLKDARGRLHLAARDTELGRLSTTAVPASLINDLMAETASARVILVLDCCYSGAFARGSLVRGDRGVHLADEFGGGAGKIVLTATNATEYSFDGDVLSESDASPSVFTGALVRGLATGDADLDGDGEITVDELFDYTRREVARRTPGQVPMKWVFGLTERIVVARGPRRAPAPEPAAAAAAVVAAAASPVASGPTAAQTTATGGRSIAHPGLVAALTLATVVSLIQFAQMAGDLNIRGATGLSGVAFFVLAPVVAAIALVVSLRQRARSWTVGMGATLVVWVGLFVTADLGVNAGPAALVGFYTEGPDQPGTAAYVLDLTVRLLAGSAGVFWYALRGPGWPRPNLPAWGHRPALLLAAAAAATLSLAGAVAVSAGAADGHHAVFDLAGSARLDEAYNAVVGIGNTWWIETNRAAAASTIWSLGWLTLLSTAVAALVSALRRRHLRWAAAITSSLATSVVLGLAATGTHENQAGVRGLALLLAAMTLAAAAGVLAYAWRGPRPDRDA</sequence>
<dbReference type="PROSITE" id="PS00018">
    <property type="entry name" value="EF_HAND_1"/>
    <property type="match status" value="1"/>
</dbReference>
<dbReference type="GO" id="GO:0016787">
    <property type="term" value="F:hydrolase activity"/>
    <property type="evidence" value="ECO:0007669"/>
    <property type="project" value="UniProtKB-KW"/>
</dbReference>
<comment type="caution">
    <text evidence="3">The sequence shown here is derived from an EMBL/GenBank/DDBJ whole genome shotgun (WGS) entry which is preliminary data.</text>
</comment>
<dbReference type="EC" id="3.4.22.-" evidence="3"/>
<dbReference type="SUPFAM" id="SSF52129">
    <property type="entry name" value="Caspase-like"/>
    <property type="match status" value="1"/>
</dbReference>
<name>A0ABU0ZKM5_9ACTN</name>
<gene>
    <name evidence="3" type="ORF">RB614_24090</name>
</gene>
<dbReference type="Gene3D" id="3.40.50.1460">
    <property type="match status" value="1"/>
</dbReference>
<feature type="transmembrane region" description="Helical" evidence="1">
    <location>
        <begin position="665"/>
        <end position="685"/>
    </location>
</feature>
<keyword evidence="4" id="KW-1185">Reference proteome</keyword>
<dbReference type="EMBL" id="JAVHUY010000023">
    <property type="protein sequence ID" value="MDQ7907606.1"/>
    <property type="molecule type" value="Genomic_DNA"/>
</dbReference>
<keyword evidence="3" id="KW-0378">Hydrolase</keyword>
<evidence type="ECO:0000259" key="2">
    <source>
        <dbReference type="Pfam" id="PF00656"/>
    </source>
</evidence>
<dbReference type="RefSeq" id="WP_308714883.1">
    <property type="nucleotide sequence ID" value="NZ_JAVHUY010000023.1"/>
</dbReference>
<dbReference type="PANTHER" id="PTHR22576:SF37">
    <property type="entry name" value="MUCOSA-ASSOCIATED LYMPHOID TISSUE LYMPHOMA TRANSLOCATION PROTEIN 1"/>
    <property type="match status" value="1"/>
</dbReference>
<feature type="transmembrane region" description="Helical" evidence="1">
    <location>
        <begin position="542"/>
        <end position="564"/>
    </location>
</feature>
<evidence type="ECO:0000256" key="1">
    <source>
        <dbReference type="SAM" id="Phobius"/>
    </source>
</evidence>
<keyword evidence="1" id="KW-1133">Transmembrane helix</keyword>
<feature type="transmembrane region" description="Helical" evidence="1">
    <location>
        <begin position="400"/>
        <end position="420"/>
    </location>
</feature>
<organism evidence="3 4">
    <name type="scientific">Phytohabitans maris</name>
    <dbReference type="NCBI Taxonomy" id="3071409"/>
    <lineage>
        <taxon>Bacteria</taxon>
        <taxon>Bacillati</taxon>
        <taxon>Actinomycetota</taxon>
        <taxon>Actinomycetes</taxon>
        <taxon>Micromonosporales</taxon>
        <taxon>Micromonosporaceae</taxon>
    </lineage>
</organism>
<feature type="transmembrane region" description="Helical" evidence="1">
    <location>
        <begin position="634"/>
        <end position="653"/>
    </location>
</feature>
<proteinExistence type="predicted"/>
<keyword evidence="1" id="KW-0812">Transmembrane</keyword>
<dbReference type="Proteomes" id="UP001230908">
    <property type="component" value="Unassembled WGS sequence"/>
</dbReference>
<dbReference type="PANTHER" id="PTHR22576">
    <property type="entry name" value="MUCOSA ASSOCIATED LYMPHOID TISSUE LYMPHOMA TRANSLOCATION PROTEIN 1/PARACASPASE"/>
    <property type="match status" value="1"/>
</dbReference>
<feature type="transmembrane region" description="Helical" evidence="1">
    <location>
        <begin position="500"/>
        <end position="522"/>
    </location>
</feature>
<keyword evidence="1" id="KW-0472">Membrane</keyword>
<feature type="domain" description="Peptidase C14 caspase" evidence="2">
    <location>
        <begin position="113"/>
        <end position="339"/>
    </location>
</feature>
<feature type="transmembrane region" description="Helical" evidence="1">
    <location>
        <begin position="458"/>
        <end position="480"/>
    </location>
</feature>
<evidence type="ECO:0000313" key="3">
    <source>
        <dbReference type="EMBL" id="MDQ7907606.1"/>
    </source>
</evidence>
<accession>A0ABU0ZKM5</accession>
<dbReference type="InterPro" id="IPR052039">
    <property type="entry name" value="Caspase-related_regulators"/>
</dbReference>
<dbReference type="Pfam" id="PF00656">
    <property type="entry name" value="Peptidase_C14"/>
    <property type="match status" value="1"/>
</dbReference>
<reference evidence="3 4" key="1">
    <citation type="submission" date="2023-08" db="EMBL/GenBank/DDBJ databases">
        <title>Phytohabitans sansha sp. nov., isolated from marine sediment.</title>
        <authorList>
            <person name="Zhao Y."/>
            <person name="Yi K."/>
        </authorList>
    </citation>
    <scope>NUCLEOTIDE SEQUENCE [LARGE SCALE GENOMIC DNA]</scope>
    <source>
        <strain evidence="3 4">ZYX-F-186</strain>
    </source>
</reference>
<feature type="transmembrane region" description="Helical" evidence="1">
    <location>
        <begin position="432"/>
        <end position="451"/>
    </location>
</feature>
<protein>
    <submittedName>
        <fullName evidence="3">Caspase family protein</fullName>
        <ecNumber evidence="3">3.4.22.-</ecNumber>
    </submittedName>
</protein>
<dbReference type="InterPro" id="IPR011600">
    <property type="entry name" value="Pept_C14_caspase"/>
</dbReference>
<dbReference type="InterPro" id="IPR029030">
    <property type="entry name" value="Caspase-like_dom_sf"/>
</dbReference>
<dbReference type="NCBIfam" id="NF047832">
    <property type="entry name" value="caspase_w_EACC1"/>
    <property type="match status" value="1"/>
</dbReference>
<feature type="transmembrane region" description="Helical" evidence="1">
    <location>
        <begin position="607"/>
        <end position="627"/>
    </location>
</feature>
<evidence type="ECO:0000313" key="4">
    <source>
        <dbReference type="Proteomes" id="UP001230908"/>
    </source>
</evidence>